<dbReference type="RefSeq" id="WP_013564385.1">
    <property type="nucleotide sequence ID" value="NC_014962.1"/>
</dbReference>
<gene>
    <name evidence="2" type="ordered locus">Isop_1512</name>
</gene>
<evidence type="ECO:0000256" key="1">
    <source>
        <dbReference type="SAM" id="MobiDB-lite"/>
    </source>
</evidence>
<feature type="compositionally biased region" description="Pro residues" evidence="1">
    <location>
        <begin position="189"/>
        <end position="200"/>
    </location>
</feature>
<organism evidence="2 3">
    <name type="scientific">Isosphaera pallida (strain ATCC 43644 / DSM 9630 / IS1B)</name>
    <dbReference type="NCBI Taxonomy" id="575540"/>
    <lineage>
        <taxon>Bacteria</taxon>
        <taxon>Pseudomonadati</taxon>
        <taxon>Planctomycetota</taxon>
        <taxon>Planctomycetia</taxon>
        <taxon>Isosphaerales</taxon>
        <taxon>Isosphaeraceae</taxon>
        <taxon>Isosphaera</taxon>
    </lineage>
</organism>
<dbReference type="STRING" id="575540.Isop_1512"/>
<reference evidence="2 3" key="2">
    <citation type="journal article" date="2011" name="Stand. Genomic Sci.">
        <title>Complete genome sequence of Isosphaera pallida type strain (IS1B).</title>
        <authorList>
            <consortium name="US DOE Joint Genome Institute (JGI-PGF)"/>
            <person name="Goker M."/>
            <person name="Cleland D."/>
            <person name="Saunders E."/>
            <person name="Lapidus A."/>
            <person name="Nolan M."/>
            <person name="Lucas S."/>
            <person name="Hammon N."/>
            <person name="Deshpande S."/>
            <person name="Cheng J.F."/>
            <person name="Tapia R."/>
            <person name="Han C."/>
            <person name="Goodwin L."/>
            <person name="Pitluck S."/>
            <person name="Liolios K."/>
            <person name="Pagani I."/>
            <person name="Ivanova N."/>
            <person name="Mavromatis K."/>
            <person name="Pati A."/>
            <person name="Chen A."/>
            <person name="Palaniappan K."/>
            <person name="Land M."/>
            <person name="Hauser L."/>
            <person name="Chang Y.J."/>
            <person name="Jeffries C.D."/>
            <person name="Detter J.C."/>
            <person name="Beck B."/>
            <person name="Woyke T."/>
            <person name="Bristow J."/>
            <person name="Eisen J.A."/>
            <person name="Markowitz V."/>
            <person name="Hugenholtz P."/>
            <person name="Kyrpides N.C."/>
            <person name="Klenk H.P."/>
        </authorList>
    </citation>
    <scope>NUCLEOTIDE SEQUENCE [LARGE SCALE GENOMIC DNA]</scope>
    <source>
        <strain evidence="3">ATCC 43644 / DSM 9630 / IS1B</strain>
    </source>
</reference>
<dbReference type="HOGENOM" id="CLU_1287407_0_0_0"/>
<dbReference type="InParanoid" id="E8QYW0"/>
<proteinExistence type="predicted"/>
<protein>
    <submittedName>
        <fullName evidence="2">Uncharacterized protein</fullName>
    </submittedName>
</protein>
<dbReference type="eggNOG" id="ENOG50337QB">
    <property type="taxonomic scope" value="Bacteria"/>
</dbReference>
<evidence type="ECO:0000313" key="3">
    <source>
        <dbReference type="Proteomes" id="UP000008631"/>
    </source>
</evidence>
<feature type="compositionally biased region" description="Low complexity" evidence="1">
    <location>
        <begin position="172"/>
        <end position="188"/>
    </location>
</feature>
<evidence type="ECO:0000313" key="2">
    <source>
        <dbReference type="EMBL" id="ADV62097.1"/>
    </source>
</evidence>
<sequence length="214" mass="23767">MASEGGGAWVLSIEQLETFRASLAKFQEEAKAAITSADLEVRRALQWLHQDQPSRWNGEIRRTRQELAEARTTLTRKRIATAEGPPRDTLEREALQAAERRLRHAEDQLAKVKRWIPLLERAVQEYQGQSRPLAETLAHSVDEQLHHLSALIHALQRYLDTAGPRSVFVQGTPSLPTSSPTTTTASPSDDPPPSSPPLPPDADEVLPASNRHST</sequence>
<dbReference type="EMBL" id="CP002353">
    <property type="protein sequence ID" value="ADV62097.1"/>
    <property type="molecule type" value="Genomic_DNA"/>
</dbReference>
<dbReference type="Proteomes" id="UP000008631">
    <property type="component" value="Chromosome"/>
</dbReference>
<accession>E8QYW0</accession>
<dbReference type="KEGG" id="ipa:Isop_1512"/>
<name>E8QYW0_ISOPI</name>
<reference key="1">
    <citation type="submission" date="2010-11" db="EMBL/GenBank/DDBJ databases">
        <title>The complete sequence of chromosome of Isophaera pallida ATCC 43644.</title>
        <authorList>
            <consortium name="US DOE Joint Genome Institute (JGI-PGF)"/>
            <person name="Lucas S."/>
            <person name="Copeland A."/>
            <person name="Lapidus A."/>
            <person name="Bruce D."/>
            <person name="Goodwin L."/>
            <person name="Pitluck S."/>
            <person name="Kyrpides N."/>
            <person name="Mavromatis K."/>
            <person name="Pagani I."/>
            <person name="Ivanova N."/>
            <person name="Saunders E."/>
            <person name="Brettin T."/>
            <person name="Detter J.C."/>
            <person name="Han C."/>
            <person name="Tapia R."/>
            <person name="Land M."/>
            <person name="Hauser L."/>
            <person name="Markowitz V."/>
            <person name="Cheng J.-F."/>
            <person name="Hugenholtz P."/>
            <person name="Woyke T."/>
            <person name="Wu D."/>
            <person name="Eisen J.A."/>
        </authorList>
    </citation>
    <scope>NUCLEOTIDE SEQUENCE</scope>
    <source>
        <strain>ATCC 43644</strain>
    </source>
</reference>
<keyword evidence="3" id="KW-1185">Reference proteome</keyword>
<dbReference type="OrthoDB" id="277538at2"/>
<feature type="region of interest" description="Disordered" evidence="1">
    <location>
        <begin position="169"/>
        <end position="214"/>
    </location>
</feature>
<dbReference type="AlphaFoldDB" id="E8QYW0"/>